<sequence>MRDRSSGKVEKSDNQLTEKAKFVVLVFSAHLAGQKDALE</sequence>
<gene>
    <name evidence="1" type="ORF">BECKMB1821G_GA0114241_100951</name>
    <name evidence="3" type="ORF">BECKMB1821H_GA0114242_10021</name>
    <name evidence="2" type="ORF">BECKMB1821I_GA0114274_108517</name>
</gene>
<dbReference type="EMBL" id="CAADFQ010000085">
    <property type="protein sequence ID" value="VFK34817.1"/>
    <property type="molecule type" value="Genomic_DNA"/>
</dbReference>
<dbReference type="EMBL" id="CAADGH010000002">
    <property type="protein sequence ID" value="VFK74183.1"/>
    <property type="molecule type" value="Genomic_DNA"/>
</dbReference>
<name>A0A450X615_9GAMM</name>
<evidence type="ECO:0000313" key="1">
    <source>
        <dbReference type="EMBL" id="VFK24729.1"/>
    </source>
</evidence>
<protein>
    <submittedName>
        <fullName evidence="1">Uncharacterized protein</fullName>
    </submittedName>
</protein>
<reference evidence="1" key="1">
    <citation type="submission" date="2019-02" db="EMBL/GenBank/DDBJ databases">
        <authorList>
            <person name="Gruber-Vodicka R. H."/>
            <person name="Seah K. B. B."/>
        </authorList>
    </citation>
    <scope>NUCLEOTIDE SEQUENCE</scope>
    <source>
        <strain evidence="1">BECK_BZ197</strain>
        <strain evidence="3">BECK_BZ198</strain>
        <strain evidence="2">BECK_BZ199</strain>
    </source>
</reference>
<evidence type="ECO:0000313" key="2">
    <source>
        <dbReference type="EMBL" id="VFK34817.1"/>
    </source>
</evidence>
<dbReference type="AlphaFoldDB" id="A0A450X615"/>
<evidence type="ECO:0000313" key="3">
    <source>
        <dbReference type="EMBL" id="VFK74183.1"/>
    </source>
</evidence>
<accession>A0A450X615</accession>
<organism evidence="1">
    <name type="scientific">Candidatus Kentrum sp. MB</name>
    <dbReference type="NCBI Taxonomy" id="2138164"/>
    <lineage>
        <taxon>Bacteria</taxon>
        <taxon>Pseudomonadati</taxon>
        <taxon>Pseudomonadota</taxon>
        <taxon>Gammaproteobacteria</taxon>
        <taxon>Candidatus Kentrum</taxon>
    </lineage>
</organism>
<dbReference type="EMBL" id="CAADFO010000009">
    <property type="protein sequence ID" value="VFK24729.1"/>
    <property type="molecule type" value="Genomic_DNA"/>
</dbReference>
<proteinExistence type="predicted"/>